<sequence length="352" mass="41179">MGICATRQTGSAQALSEIEKGRQQQEREIKVLLLGAGESGKSTIFKQMKIIHQNGYSEEERESYKEIIYGNILKAMKNLVQATFSFNIPIEQEENRERAGKINELEQEALLHVHKYWTAEIADDIQCLWSDPGIQKVFEKRNEFQLDDSAQYYFTHLDRIKQPDYKPTLEDVVRSRVKTTGIVEMSFKLDDRSVTLIDVGGQRNERKKWIHCFEGVTAIIFVTSLSEYDQRCYEDDSTNRMHESLLLFDEICNSRWFMETSIILFLNKMDLFKEKIKRADLSQFFPEYEGGRNFEAAANFIRSKFEEKNRNPRHKTIYAHFTCATDTQQLQQVFDAIKDIILNKTLKEQGLF</sequence>
<dbReference type="VEuPathDB" id="AmoebaDB:NfTy_026380"/>
<dbReference type="PRINTS" id="PR01241">
    <property type="entry name" value="GPROTEINAFNG"/>
</dbReference>
<feature type="binding site" evidence="7">
    <location>
        <position position="324"/>
    </location>
    <ligand>
        <name>GTP</name>
        <dbReference type="ChEBI" id="CHEBI:37565"/>
    </ligand>
</feature>
<keyword evidence="10" id="KW-1185">Reference proteome</keyword>
<feature type="binding site" evidence="8">
    <location>
        <position position="42"/>
    </location>
    <ligand>
        <name>Mg(2+)</name>
        <dbReference type="ChEBI" id="CHEBI:18420"/>
    </ligand>
</feature>
<dbReference type="Gene3D" id="1.10.400.10">
    <property type="entry name" value="GI Alpha 1, domain 2-like"/>
    <property type="match status" value="1"/>
</dbReference>
<dbReference type="Proteomes" id="UP000444721">
    <property type="component" value="Unassembled WGS sequence"/>
</dbReference>
<keyword evidence="3 7" id="KW-0547">Nucleotide-binding</keyword>
<keyword evidence="6" id="KW-0807">Transducer</keyword>
<keyword evidence="5 7" id="KW-0342">GTP-binding</keyword>
<evidence type="ECO:0000256" key="1">
    <source>
        <dbReference type="ARBA" id="ARBA00011356"/>
    </source>
</evidence>
<evidence type="ECO:0000256" key="2">
    <source>
        <dbReference type="ARBA" id="ARBA00022723"/>
    </source>
</evidence>
<dbReference type="PANTHER" id="PTHR10218">
    <property type="entry name" value="GTP-BINDING PROTEIN ALPHA SUBUNIT"/>
    <property type="match status" value="1"/>
</dbReference>
<dbReference type="GeneID" id="68107253"/>
<feature type="binding site" evidence="7">
    <location>
        <begin position="148"/>
        <end position="149"/>
    </location>
    <ligand>
        <name>GTP</name>
        <dbReference type="ChEBI" id="CHEBI:37565"/>
    </ligand>
</feature>
<dbReference type="GO" id="GO:0003924">
    <property type="term" value="F:GTPase activity"/>
    <property type="evidence" value="ECO:0007669"/>
    <property type="project" value="InterPro"/>
</dbReference>
<comment type="subunit">
    <text evidence="1">G proteins are composed of 3 units; alpha, beta and gamma. The alpha chain contains the guanine nucleotide binding site.</text>
</comment>
<accession>A0A6A5CBC4</accession>
<feature type="binding site" evidence="7">
    <location>
        <begin position="198"/>
        <end position="202"/>
    </location>
    <ligand>
        <name>GTP</name>
        <dbReference type="ChEBI" id="CHEBI:37565"/>
    </ligand>
</feature>
<dbReference type="PANTHER" id="PTHR10218:SF302">
    <property type="entry name" value="GUANINE NUCLEOTIDE-BINDING PROTEIN ALPHA-5 SUBUNIT"/>
    <property type="match status" value="1"/>
</dbReference>
<dbReference type="SMART" id="SM00275">
    <property type="entry name" value="G_alpha"/>
    <property type="match status" value="1"/>
</dbReference>
<evidence type="ECO:0000256" key="7">
    <source>
        <dbReference type="PIRSR" id="PIRSR601019-1"/>
    </source>
</evidence>
<dbReference type="EMBL" id="VFQX01000001">
    <property type="protein sequence ID" value="KAF0984996.1"/>
    <property type="molecule type" value="Genomic_DNA"/>
</dbReference>
<dbReference type="RefSeq" id="XP_044569709.1">
    <property type="nucleotide sequence ID" value="XM_044706810.1"/>
</dbReference>
<dbReference type="FunFam" id="3.40.50.300:FF:002307">
    <property type="entry name" value="Guanine nucleotide-binding protein G(k) subunit alpha"/>
    <property type="match status" value="1"/>
</dbReference>
<organism evidence="9 10">
    <name type="scientific">Naegleria fowleri</name>
    <name type="common">Brain eating amoeba</name>
    <dbReference type="NCBI Taxonomy" id="5763"/>
    <lineage>
        <taxon>Eukaryota</taxon>
        <taxon>Discoba</taxon>
        <taxon>Heterolobosea</taxon>
        <taxon>Tetramitia</taxon>
        <taxon>Eutetramitia</taxon>
        <taxon>Vahlkampfiidae</taxon>
        <taxon>Naegleria</taxon>
    </lineage>
</organism>
<feature type="binding site" evidence="8">
    <location>
        <position position="179"/>
    </location>
    <ligand>
        <name>Mg(2+)</name>
        <dbReference type="ChEBI" id="CHEBI:18420"/>
    </ligand>
</feature>
<dbReference type="FunFam" id="1.10.400.10:FF:000007">
    <property type="entry name" value="Guanine nucleotide-binding protein subunit alpha"/>
    <property type="match status" value="1"/>
</dbReference>
<dbReference type="GO" id="GO:0001664">
    <property type="term" value="F:G protein-coupled receptor binding"/>
    <property type="evidence" value="ECO:0007669"/>
    <property type="project" value="InterPro"/>
</dbReference>
<dbReference type="PROSITE" id="PS51882">
    <property type="entry name" value="G_ALPHA"/>
    <property type="match status" value="1"/>
</dbReference>
<feature type="binding site" evidence="7">
    <location>
        <begin position="267"/>
        <end position="270"/>
    </location>
    <ligand>
        <name>GTP</name>
        <dbReference type="ChEBI" id="CHEBI:37565"/>
    </ligand>
</feature>
<evidence type="ECO:0000256" key="8">
    <source>
        <dbReference type="PIRSR" id="PIRSR601019-2"/>
    </source>
</evidence>
<protein>
    <submittedName>
        <fullName evidence="9">Uncharacterized protein</fullName>
    </submittedName>
</protein>
<dbReference type="GO" id="GO:0007010">
    <property type="term" value="P:cytoskeleton organization"/>
    <property type="evidence" value="ECO:0007669"/>
    <property type="project" value="UniProtKB-ARBA"/>
</dbReference>
<evidence type="ECO:0000313" key="10">
    <source>
        <dbReference type="Proteomes" id="UP000444721"/>
    </source>
</evidence>
<dbReference type="InterPro" id="IPR027417">
    <property type="entry name" value="P-loop_NTPase"/>
</dbReference>
<dbReference type="CDD" id="cd00066">
    <property type="entry name" value="G-alpha"/>
    <property type="match status" value="1"/>
</dbReference>
<dbReference type="GO" id="GO:0031683">
    <property type="term" value="F:G-protein beta/gamma-subunit complex binding"/>
    <property type="evidence" value="ECO:0007669"/>
    <property type="project" value="InterPro"/>
</dbReference>
<dbReference type="SUPFAM" id="SSF47895">
    <property type="entry name" value="Transducin (alpha subunit), insertion domain"/>
    <property type="match status" value="1"/>
</dbReference>
<dbReference type="InterPro" id="IPR002975">
    <property type="entry name" value="Fungi_Gprotein_alpha"/>
</dbReference>
<dbReference type="InterPro" id="IPR001019">
    <property type="entry name" value="Gprotein_alpha_su"/>
</dbReference>
<dbReference type="GO" id="GO:0005525">
    <property type="term" value="F:GTP binding"/>
    <property type="evidence" value="ECO:0007669"/>
    <property type="project" value="UniProtKB-KW"/>
</dbReference>
<dbReference type="OrthoDB" id="5817230at2759"/>
<dbReference type="GO" id="GO:0007188">
    <property type="term" value="P:adenylate cyclase-modulating G protein-coupled receptor signaling pathway"/>
    <property type="evidence" value="ECO:0007669"/>
    <property type="project" value="TreeGrafter"/>
</dbReference>
<gene>
    <name evidence="9" type="ORF">FDP41_000035</name>
</gene>
<keyword evidence="4 8" id="KW-0460">Magnesium</keyword>
<evidence type="ECO:0000256" key="4">
    <source>
        <dbReference type="ARBA" id="ARBA00022842"/>
    </source>
</evidence>
<dbReference type="VEuPathDB" id="AmoebaDB:NF0010320"/>
<feature type="binding site" evidence="7">
    <location>
        <begin position="38"/>
        <end position="43"/>
    </location>
    <ligand>
        <name>GTP</name>
        <dbReference type="ChEBI" id="CHEBI:37565"/>
    </ligand>
</feature>
<dbReference type="GO" id="GO:0046872">
    <property type="term" value="F:metal ion binding"/>
    <property type="evidence" value="ECO:0007669"/>
    <property type="project" value="UniProtKB-KW"/>
</dbReference>
<dbReference type="Gene3D" id="3.40.50.300">
    <property type="entry name" value="P-loop containing nucleotide triphosphate hydrolases"/>
    <property type="match status" value="1"/>
</dbReference>
<comment type="caution">
    <text evidence="9">The sequence shown here is derived from an EMBL/GenBank/DDBJ whole genome shotgun (WGS) entry which is preliminary data.</text>
</comment>
<dbReference type="InterPro" id="IPR011025">
    <property type="entry name" value="GproteinA_insert"/>
</dbReference>
<evidence type="ECO:0000256" key="6">
    <source>
        <dbReference type="ARBA" id="ARBA00023224"/>
    </source>
</evidence>
<dbReference type="VEuPathDB" id="AmoebaDB:FDP41_000035"/>
<dbReference type="GO" id="GO:0005834">
    <property type="term" value="C:heterotrimeric G-protein complex"/>
    <property type="evidence" value="ECO:0007669"/>
    <property type="project" value="InterPro"/>
</dbReference>
<reference evidence="9 10" key="1">
    <citation type="journal article" date="2019" name="Sci. Rep.">
        <title>Nanopore sequencing improves the draft genome of the human pathogenic amoeba Naegleria fowleri.</title>
        <authorList>
            <person name="Liechti N."/>
            <person name="Schurch N."/>
            <person name="Bruggmann R."/>
            <person name="Wittwer M."/>
        </authorList>
    </citation>
    <scope>NUCLEOTIDE SEQUENCE [LARGE SCALE GENOMIC DNA]</scope>
    <source>
        <strain evidence="9 10">ATCC 30894</strain>
    </source>
</reference>
<name>A0A6A5CBC4_NAEFO</name>
<evidence type="ECO:0000313" key="9">
    <source>
        <dbReference type="EMBL" id="KAF0984996.1"/>
    </source>
</evidence>
<dbReference type="PRINTS" id="PR00318">
    <property type="entry name" value="GPROTEINA"/>
</dbReference>
<keyword evidence="2 8" id="KW-0479">Metal-binding</keyword>
<proteinExistence type="predicted"/>
<dbReference type="FunFam" id="3.40.50.300:FF:000692">
    <property type="entry name" value="Guanine nucleotide-binding protein subunit alpha"/>
    <property type="match status" value="1"/>
</dbReference>
<dbReference type="OMA" id="FMAIQAM"/>
<evidence type="ECO:0000256" key="3">
    <source>
        <dbReference type="ARBA" id="ARBA00022741"/>
    </source>
</evidence>
<dbReference type="Pfam" id="PF00503">
    <property type="entry name" value="G-alpha"/>
    <property type="match status" value="1"/>
</dbReference>
<dbReference type="GO" id="GO:0005737">
    <property type="term" value="C:cytoplasm"/>
    <property type="evidence" value="ECO:0007669"/>
    <property type="project" value="UniProtKB-ARBA"/>
</dbReference>
<evidence type="ECO:0000256" key="5">
    <source>
        <dbReference type="ARBA" id="ARBA00023134"/>
    </source>
</evidence>
<dbReference type="SUPFAM" id="SSF52540">
    <property type="entry name" value="P-loop containing nucleoside triphosphate hydrolases"/>
    <property type="match status" value="1"/>
</dbReference>
<dbReference type="AlphaFoldDB" id="A0A6A5CBC4"/>